<sequence>MRDPFLRKPTEILHHIIRLAVPPLRFSTYKERYSVLKACALVSKRWCIVARQELGKHIYIENQGDMDAMLVALDASNGLGATLGGELRKQVRSLRLGDRELWKRSEVKILLYCMPLASELWLSGYIASVLGLRIESWCFVDVLTRLHLNTVTVLPPFAPLPNVEALSIADPPDLTLALHFLRQTALPRLKELGIAYWPQFDYGGGDGEKLLAGTALGRLAPQLESLVIRSQLDHLEGLTLFWSSLSSLRRAYLGVNSCSASPALMAIPSKLDSLRLEPYGPIVHGHWDHGEQLLKDSPFCLQALRKLELPTCEDDGRKGRVDRLCAARGVVLEYQAEVKAPFLAQWEDAMTCSAL</sequence>
<dbReference type="OrthoDB" id="2519410at2759"/>
<comment type="caution">
    <text evidence="1">The sequence shown here is derived from an EMBL/GenBank/DDBJ whole genome shotgun (WGS) entry which is preliminary data.</text>
</comment>
<gene>
    <name evidence="1" type="ORF">BCR35DRAFT_329569</name>
</gene>
<evidence type="ECO:0000313" key="2">
    <source>
        <dbReference type="Proteomes" id="UP000193467"/>
    </source>
</evidence>
<dbReference type="InParanoid" id="A0A1Y2G0X5"/>
<name>A0A1Y2G0X5_9BASI</name>
<keyword evidence="2" id="KW-1185">Reference proteome</keyword>
<accession>A0A1Y2G0X5</accession>
<reference evidence="1 2" key="1">
    <citation type="submission" date="2016-07" db="EMBL/GenBank/DDBJ databases">
        <title>Pervasive Adenine N6-methylation of Active Genes in Fungi.</title>
        <authorList>
            <consortium name="DOE Joint Genome Institute"/>
            <person name="Mondo S.J."/>
            <person name="Dannebaum R.O."/>
            <person name="Kuo R.C."/>
            <person name="Labutti K."/>
            <person name="Haridas S."/>
            <person name="Kuo A."/>
            <person name="Salamov A."/>
            <person name="Ahrendt S.R."/>
            <person name="Lipzen A."/>
            <person name="Sullivan W."/>
            <person name="Andreopoulos W.B."/>
            <person name="Clum A."/>
            <person name="Lindquist E."/>
            <person name="Daum C."/>
            <person name="Ramamoorthy G.K."/>
            <person name="Gryganskyi A."/>
            <person name="Culley D."/>
            <person name="Magnuson J.K."/>
            <person name="James T.Y."/>
            <person name="O'Malley M.A."/>
            <person name="Stajich J.E."/>
            <person name="Spatafora J.W."/>
            <person name="Visel A."/>
            <person name="Grigoriev I.V."/>
        </authorList>
    </citation>
    <scope>NUCLEOTIDE SEQUENCE [LARGE SCALE GENOMIC DNA]</scope>
    <source>
        <strain evidence="1 2">62-1032</strain>
    </source>
</reference>
<dbReference type="AlphaFoldDB" id="A0A1Y2G0X5"/>
<evidence type="ECO:0008006" key="3">
    <source>
        <dbReference type="Google" id="ProtNLM"/>
    </source>
</evidence>
<protein>
    <recommendedName>
        <fullName evidence="3">F-box domain-containing protein</fullName>
    </recommendedName>
</protein>
<evidence type="ECO:0000313" key="1">
    <source>
        <dbReference type="EMBL" id="ORY89115.1"/>
    </source>
</evidence>
<proteinExistence type="predicted"/>
<dbReference type="Proteomes" id="UP000193467">
    <property type="component" value="Unassembled WGS sequence"/>
</dbReference>
<dbReference type="EMBL" id="MCGR01000007">
    <property type="protein sequence ID" value="ORY89115.1"/>
    <property type="molecule type" value="Genomic_DNA"/>
</dbReference>
<dbReference type="SUPFAM" id="SSF52058">
    <property type="entry name" value="L domain-like"/>
    <property type="match status" value="1"/>
</dbReference>
<organism evidence="1 2">
    <name type="scientific">Leucosporidium creatinivorum</name>
    <dbReference type="NCBI Taxonomy" id="106004"/>
    <lineage>
        <taxon>Eukaryota</taxon>
        <taxon>Fungi</taxon>
        <taxon>Dikarya</taxon>
        <taxon>Basidiomycota</taxon>
        <taxon>Pucciniomycotina</taxon>
        <taxon>Microbotryomycetes</taxon>
        <taxon>Leucosporidiales</taxon>
        <taxon>Leucosporidium</taxon>
    </lineage>
</organism>